<evidence type="ECO:0000256" key="8">
    <source>
        <dbReference type="RuleBase" id="RU362097"/>
    </source>
</evidence>
<comment type="similarity">
    <text evidence="1 8">Belongs to the outer membrane factor (OMF) (TC 1.B.17) family.</text>
</comment>
<comment type="subcellular location">
    <subcellularLocation>
        <location evidence="8">Cell outer membrane</location>
        <topology evidence="8">Lipid-anchor</topology>
    </subcellularLocation>
</comment>
<protein>
    <submittedName>
        <fullName evidence="9">RND transporter</fullName>
    </submittedName>
</protein>
<keyword evidence="3 8" id="KW-0812">Transmembrane</keyword>
<accession>A0A0X1T7I9</accession>
<dbReference type="InterPro" id="IPR010131">
    <property type="entry name" value="MdtP/NodT-like"/>
</dbReference>
<name>A0A0X1T7I9_PSEAA</name>
<evidence type="ECO:0000313" key="9">
    <source>
        <dbReference type="EMBL" id="AMB88068.1"/>
    </source>
</evidence>
<reference evidence="9 10" key="1">
    <citation type="submission" date="2016-01" db="EMBL/GenBank/DDBJ databases">
        <authorList>
            <person name="McClelland M."/>
            <person name="Jain A."/>
            <person name="Saraogi P."/>
            <person name="Mendelson R."/>
            <person name="Westerman R."/>
            <person name="SanMiguel P."/>
            <person name="Csonka L."/>
        </authorList>
    </citation>
    <scope>NUCLEOTIDE SEQUENCE [LARGE SCALE GENOMIC DNA]</scope>
    <source>
        <strain evidence="9 10">NCPPB 2472</strain>
    </source>
</reference>
<dbReference type="RefSeq" id="WP_017134291.1">
    <property type="nucleotide sequence ID" value="NZ_CP014135.1"/>
</dbReference>
<dbReference type="EMBL" id="CP014135">
    <property type="protein sequence ID" value="AMB88068.1"/>
    <property type="molecule type" value="Genomic_DNA"/>
</dbReference>
<dbReference type="AlphaFoldDB" id="A0A0X1T7I9"/>
<dbReference type="Proteomes" id="UP000063229">
    <property type="component" value="Chromosome"/>
</dbReference>
<keyword evidence="6" id="KW-0998">Cell outer membrane</keyword>
<evidence type="ECO:0000256" key="6">
    <source>
        <dbReference type="ARBA" id="ARBA00023237"/>
    </source>
</evidence>
<dbReference type="GO" id="GO:0015562">
    <property type="term" value="F:efflux transmembrane transporter activity"/>
    <property type="evidence" value="ECO:0007669"/>
    <property type="project" value="InterPro"/>
</dbReference>
<dbReference type="KEGG" id="pagb:AWM79_23440"/>
<evidence type="ECO:0000256" key="1">
    <source>
        <dbReference type="ARBA" id="ARBA00007613"/>
    </source>
</evidence>
<dbReference type="SUPFAM" id="SSF56954">
    <property type="entry name" value="Outer membrane efflux proteins (OEP)"/>
    <property type="match status" value="1"/>
</dbReference>
<dbReference type="Gene3D" id="2.20.200.10">
    <property type="entry name" value="Outer membrane efflux proteins (OEP)"/>
    <property type="match status" value="1"/>
</dbReference>
<proteinExistence type="inferred from homology"/>
<keyword evidence="5 8" id="KW-0564">Palmitate</keyword>
<dbReference type="OrthoDB" id="9770517at2"/>
<evidence type="ECO:0000256" key="2">
    <source>
        <dbReference type="ARBA" id="ARBA00022452"/>
    </source>
</evidence>
<keyword evidence="10" id="KW-1185">Reference proteome</keyword>
<evidence type="ECO:0000256" key="3">
    <source>
        <dbReference type="ARBA" id="ARBA00022692"/>
    </source>
</evidence>
<evidence type="ECO:0000256" key="4">
    <source>
        <dbReference type="ARBA" id="ARBA00023136"/>
    </source>
</evidence>
<dbReference type="NCBIfam" id="TIGR01845">
    <property type="entry name" value="outer_NodT"/>
    <property type="match status" value="1"/>
</dbReference>
<dbReference type="Gene3D" id="1.20.1600.10">
    <property type="entry name" value="Outer membrane efflux proteins (OEP)"/>
    <property type="match status" value="1"/>
</dbReference>
<dbReference type="PANTHER" id="PTHR30203">
    <property type="entry name" value="OUTER MEMBRANE CATION EFFLUX PROTEIN"/>
    <property type="match status" value="1"/>
</dbReference>
<dbReference type="STRING" id="46677.AWM79_23440"/>
<organism evidence="9 10">
    <name type="scientific">Pseudomonas agarici</name>
    <dbReference type="NCBI Taxonomy" id="46677"/>
    <lineage>
        <taxon>Bacteria</taxon>
        <taxon>Pseudomonadati</taxon>
        <taxon>Pseudomonadota</taxon>
        <taxon>Gammaproteobacteria</taxon>
        <taxon>Pseudomonadales</taxon>
        <taxon>Pseudomonadaceae</taxon>
        <taxon>Pseudomonas</taxon>
    </lineage>
</organism>
<evidence type="ECO:0000256" key="7">
    <source>
        <dbReference type="ARBA" id="ARBA00023288"/>
    </source>
</evidence>
<evidence type="ECO:0000313" key="10">
    <source>
        <dbReference type="Proteomes" id="UP000063229"/>
    </source>
</evidence>
<dbReference type="GO" id="GO:0009279">
    <property type="term" value="C:cell outer membrane"/>
    <property type="evidence" value="ECO:0007669"/>
    <property type="project" value="UniProtKB-SubCell"/>
</dbReference>
<dbReference type="InterPro" id="IPR003423">
    <property type="entry name" value="OMP_efflux"/>
</dbReference>
<keyword evidence="4 8" id="KW-0472">Membrane</keyword>
<gene>
    <name evidence="9" type="ORF">AWM79_23440</name>
</gene>
<dbReference type="Pfam" id="PF02321">
    <property type="entry name" value="OEP"/>
    <property type="match status" value="2"/>
</dbReference>
<dbReference type="PROSITE" id="PS51257">
    <property type="entry name" value="PROKAR_LIPOPROTEIN"/>
    <property type="match status" value="1"/>
</dbReference>
<evidence type="ECO:0000256" key="5">
    <source>
        <dbReference type="ARBA" id="ARBA00023139"/>
    </source>
</evidence>
<sequence>MVKVKSWSMPVLMAILQGCTVGPDFHRPQTPDMPETFTQANVAPAAQSQANAADYEFWNRFEDPQLTSLVKTALAANYDLRTALANYDAANALLRLARFDQIPTVTLSAQAGHQRLSTDEANGASRSDDVYANKASLNWELDFVGRIRRSVESQKSETAARASDLQAMQVAVVSQVASTYIDLRAAQKILRLSKTNADSQRETLDIVQGRLDAGRGSTYDLSRAQAQLDTTLSRIPQLEARVAVDRHRLAVLAGLTPTALDAQLQKDTGMPVVPDVIEPGTPADIIRRRPDVASAEYQLHAATARVGVATADLFPRVSLGAAFGTYAFSGDGLYSSSGESNLALLGIDWSFLDVGRVKSRIAAADAQAAARLAGYQQTVLRALEDVDNALVRFARNKDENARLVSASNGWEKAAGISSARYQAGAIELFELLDAQRSLYNAQISEADSQARSTTSAVDLFVSLAGGWPQYVPQQSNQPK</sequence>
<dbReference type="PANTHER" id="PTHR30203:SF25">
    <property type="entry name" value="OUTER MEMBRANE PROTEIN-RELATED"/>
    <property type="match status" value="1"/>
</dbReference>
<keyword evidence="7 8" id="KW-0449">Lipoprotein</keyword>
<keyword evidence="2 8" id="KW-1134">Transmembrane beta strand</keyword>